<evidence type="ECO:0000313" key="3">
    <source>
        <dbReference type="EMBL" id="UQX89417.1"/>
    </source>
</evidence>
<dbReference type="Proteomes" id="UP001056336">
    <property type="component" value="Chromosome"/>
</dbReference>
<keyword evidence="4" id="KW-1185">Reference proteome</keyword>
<dbReference type="SUPFAM" id="SSF52317">
    <property type="entry name" value="Class I glutamine amidotransferase-like"/>
    <property type="match status" value="1"/>
</dbReference>
<dbReference type="Pfam" id="PF06283">
    <property type="entry name" value="ThuA"/>
    <property type="match status" value="1"/>
</dbReference>
<protein>
    <submittedName>
        <fullName evidence="3">ThuA domain-containing protein</fullName>
    </submittedName>
</protein>
<sequence>MTVRALALVGDPWHPTKRVSAFLRGLSGLDLRWPGGTADALTDLPTDCDLVILAKGNHLGDQDETPWLRGPEAGSALVRFVESGGGLLVLHSGTVGYQQAPLIHALIGGRFIDHPPIDAVTLLGAGIERGEPLGLTDEFYRIELTDVTAELTASLRWPGPQPEQLAGHPIEPSEDEVQPAGWRRRQRAGRVAVLTPGHTDSTWAEPAFRAFVQAEARWAAGSADAAG</sequence>
<evidence type="ECO:0000259" key="2">
    <source>
        <dbReference type="Pfam" id="PF06283"/>
    </source>
</evidence>
<proteinExistence type="predicted"/>
<organism evidence="3 4">
    <name type="scientific">Jatrophihabitans telluris</name>
    <dbReference type="NCBI Taxonomy" id="2038343"/>
    <lineage>
        <taxon>Bacteria</taxon>
        <taxon>Bacillati</taxon>
        <taxon>Actinomycetota</taxon>
        <taxon>Actinomycetes</taxon>
        <taxon>Jatrophihabitantales</taxon>
        <taxon>Jatrophihabitantaceae</taxon>
        <taxon>Jatrophihabitans</taxon>
    </lineage>
</organism>
<evidence type="ECO:0000256" key="1">
    <source>
        <dbReference type="SAM" id="MobiDB-lite"/>
    </source>
</evidence>
<feature type="domain" description="ThuA-like" evidence="2">
    <location>
        <begin position="71"/>
        <end position="219"/>
    </location>
</feature>
<dbReference type="Gene3D" id="3.40.50.880">
    <property type="match status" value="1"/>
</dbReference>
<dbReference type="RefSeq" id="WP_249773313.1">
    <property type="nucleotide sequence ID" value="NZ_CP097332.1"/>
</dbReference>
<dbReference type="InterPro" id="IPR029010">
    <property type="entry name" value="ThuA-like"/>
</dbReference>
<name>A0ABY4R1P3_9ACTN</name>
<accession>A0ABY4R1P3</accession>
<dbReference type="InterPro" id="IPR029062">
    <property type="entry name" value="Class_I_gatase-like"/>
</dbReference>
<feature type="region of interest" description="Disordered" evidence="1">
    <location>
        <begin position="157"/>
        <end position="182"/>
    </location>
</feature>
<reference evidence="3" key="2">
    <citation type="submission" date="2022-05" db="EMBL/GenBank/DDBJ databases">
        <authorList>
            <person name="Kim J.-S."/>
            <person name="Lee K."/>
            <person name="Suh M."/>
            <person name="Eom M."/>
            <person name="Kim J.-S."/>
            <person name="Kim D.-S."/>
            <person name="Ko S.-H."/>
            <person name="Shin Y."/>
            <person name="Lee J.-S."/>
        </authorList>
    </citation>
    <scope>NUCLEOTIDE SEQUENCE</scope>
    <source>
        <strain evidence="3">N237</strain>
    </source>
</reference>
<evidence type="ECO:0000313" key="4">
    <source>
        <dbReference type="Proteomes" id="UP001056336"/>
    </source>
</evidence>
<reference evidence="3" key="1">
    <citation type="journal article" date="2018" name="Int. J. Syst. Evol. Microbiol.">
        <title>Jatrophihabitans telluris sp. nov., isolated from sediment soil of lava forest wetlands and the emended description of the genus Jatrophihabitans.</title>
        <authorList>
            <person name="Lee K.C."/>
            <person name="Suh M.K."/>
            <person name="Eom M.K."/>
            <person name="Kim K.K."/>
            <person name="Kim J.S."/>
            <person name="Kim D.S."/>
            <person name="Ko S.H."/>
            <person name="Shin Y.K."/>
            <person name="Lee J.S."/>
        </authorList>
    </citation>
    <scope>NUCLEOTIDE SEQUENCE</scope>
    <source>
        <strain evidence="3">N237</strain>
    </source>
</reference>
<dbReference type="EMBL" id="CP097332">
    <property type="protein sequence ID" value="UQX89417.1"/>
    <property type="molecule type" value="Genomic_DNA"/>
</dbReference>
<gene>
    <name evidence="3" type="ORF">M6D93_05280</name>
</gene>